<protein>
    <submittedName>
        <fullName evidence="2">Ammonia monooxygenase subunit C</fullName>
    </submittedName>
</protein>
<dbReference type="AlphaFoldDB" id="A0A2S6H6I4"/>
<evidence type="ECO:0000313" key="2">
    <source>
        <dbReference type="EMBL" id="PPK73030.1"/>
    </source>
</evidence>
<reference evidence="2 3" key="1">
    <citation type="submission" date="2018-02" db="EMBL/GenBank/DDBJ databases">
        <title>Subsurface microbial communities from deep shales in Ohio and West Virginia, USA.</title>
        <authorList>
            <person name="Wrighton K."/>
        </authorList>
    </citation>
    <scope>NUCLEOTIDE SEQUENCE [LARGE SCALE GENOMIC DNA]</scope>
    <source>
        <strain evidence="2 3">OWC-G53F</strain>
    </source>
</reference>
<organism evidence="2 3">
    <name type="scientific">Methylobacter tundripaludum</name>
    <dbReference type="NCBI Taxonomy" id="173365"/>
    <lineage>
        <taxon>Bacteria</taxon>
        <taxon>Pseudomonadati</taxon>
        <taxon>Pseudomonadota</taxon>
        <taxon>Gammaproteobacteria</taxon>
        <taxon>Methylococcales</taxon>
        <taxon>Methylococcaceae</taxon>
        <taxon>Methylobacter</taxon>
    </lineage>
</organism>
<comment type="caution">
    <text evidence="2">The sequence shown here is derived from an EMBL/GenBank/DDBJ whole genome shotgun (WGS) entry which is preliminary data.</text>
</comment>
<accession>A0A2S6H6I4</accession>
<name>A0A2S6H6I4_9GAMM</name>
<dbReference type="RefSeq" id="WP_104422306.1">
    <property type="nucleotide sequence ID" value="NZ_PTIY01000002.1"/>
</dbReference>
<dbReference type="InterPro" id="IPR006980">
    <property type="entry name" value="NH3_CH4_mOase_C"/>
</dbReference>
<feature type="transmembrane region" description="Helical" evidence="1">
    <location>
        <begin position="191"/>
        <end position="209"/>
    </location>
</feature>
<dbReference type="Gene3D" id="1.20.1050.50">
    <property type="entry name" value="Particulate methane monooxygenase subunit c2. Chain: C"/>
    <property type="match status" value="1"/>
</dbReference>
<keyword evidence="1" id="KW-0472">Membrane</keyword>
<dbReference type="CDD" id="cd19412">
    <property type="entry name" value="pMMO-AMO_C"/>
    <property type="match status" value="1"/>
</dbReference>
<dbReference type="Pfam" id="PF04896">
    <property type="entry name" value="AmoC"/>
    <property type="match status" value="1"/>
</dbReference>
<keyword evidence="3" id="KW-1185">Reference proteome</keyword>
<dbReference type="EMBL" id="PTIY01000002">
    <property type="protein sequence ID" value="PPK73030.1"/>
    <property type="molecule type" value="Genomic_DNA"/>
</dbReference>
<dbReference type="NCBIfam" id="NF041641">
    <property type="entry name" value="AmoC_BACT"/>
    <property type="match status" value="1"/>
</dbReference>
<gene>
    <name evidence="2" type="ORF">B0F88_1029</name>
</gene>
<keyword evidence="1" id="KW-0812">Transmembrane</keyword>
<feature type="transmembrane region" description="Helical" evidence="1">
    <location>
        <begin position="35"/>
        <end position="53"/>
    </location>
</feature>
<feature type="transmembrane region" description="Helical" evidence="1">
    <location>
        <begin position="73"/>
        <end position="98"/>
    </location>
</feature>
<feature type="transmembrane region" description="Helical" evidence="1">
    <location>
        <begin position="158"/>
        <end position="179"/>
    </location>
</feature>
<evidence type="ECO:0000256" key="1">
    <source>
        <dbReference type="SAM" id="Phobius"/>
    </source>
</evidence>
<dbReference type="InterPro" id="IPR023349">
    <property type="entry name" value="NH3_CH4_mOase_C_sf"/>
</dbReference>
<dbReference type="Proteomes" id="UP000238071">
    <property type="component" value="Unassembled WGS sequence"/>
</dbReference>
<feature type="transmembrane region" description="Helical" evidence="1">
    <location>
        <begin position="119"/>
        <end position="138"/>
    </location>
</feature>
<keyword evidence="1" id="KW-1133">Transmembrane helix</keyword>
<keyword evidence="2" id="KW-0503">Monooxygenase</keyword>
<evidence type="ECO:0000313" key="3">
    <source>
        <dbReference type="Proteomes" id="UP000238071"/>
    </source>
</evidence>
<proteinExistence type="predicted"/>
<feature type="transmembrane region" description="Helical" evidence="1">
    <location>
        <begin position="229"/>
        <end position="248"/>
    </location>
</feature>
<dbReference type="NCBIfam" id="TIGR03078">
    <property type="entry name" value="CH4_NH3mon_ox_C"/>
    <property type="match status" value="1"/>
</dbReference>
<sequence>MALSSEQLKAALPEQLKAPLEQLGNAPWYLKDLPTYLKAFGILTVIYIGLRLYQGEFAVSAGLDSYEPAFEQYWMRLFYIELVVIALFTTGLWGYLWVSRDRNLDSISPKEEICRYFTLTMWISVYTFAVYWAGSYFAEQDNSWHQVAIRDTPFTANHIIEFYFNFPLYVILGGSAWVYARTRLPLYAKGISLPLTLAVFGPFMILVSVGFNEWGHTFWFREEFFAAPIHWGFVIGVWFALGVGGILLQGVTRLIELLDDLEDAP</sequence>
<keyword evidence="2" id="KW-0560">Oxidoreductase</keyword>
<dbReference type="OrthoDB" id="184526at2"/>
<dbReference type="GO" id="GO:0004497">
    <property type="term" value="F:monooxygenase activity"/>
    <property type="evidence" value="ECO:0007669"/>
    <property type="project" value="UniProtKB-KW"/>
</dbReference>